<dbReference type="Proteomes" id="UP000619479">
    <property type="component" value="Unassembled WGS sequence"/>
</dbReference>
<reference evidence="2" key="1">
    <citation type="submission" date="2021-01" db="EMBL/GenBank/DDBJ databases">
        <title>Whole genome shotgun sequence of Actinoplanes cyaneus NBRC 14990.</title>
        <authorList>
            <person name="Komaki H."/>
            <person name="Tamura T."/>
        </authorList>
    </citation>
    <scope>NUCLEOTIDE SEQUENCE</scope>
    <source>
        <strain evidence="2">NBRC 14990</strain>
    </source>
</reference>
<evidence type="ECO:0000313" key="2">
    <source>
        <dbReference type="EMBL" id="GID62764.1"/>
    </source>
</evidence>
<evidence type="ECO:0000313" key="3">
    <source>
        <dbReference type="Proteomes" id="UP000619479"/>
    </source>
</evidence>
<proteinExistence type="predicted"/>
<keyword evidence="3" id="KW-1185">Reference proteome</keyword>
<organism evidence="2 3">
    <name type="scientific">Actinoplanes cyaneus</name>
    <dbReference type="NCBI Taxonomy" id="52696"/>
    <lineage>
        <taxon>Bacteria</taxon>
        <taxon>Bacillati</taxon>
        <taxon>Actinomycetota</taxon>
        <taxon>Actinomycetes</taxon>
        <taxon>Micromonosporales</taxon>
        <taxon>Micromonosporaceae</taxon>
        <taxon>Actinoplanes</taxon>
    </lineage>
</organism>
<dbReference type="EMBL" id="BOMH01000004">
    <property type="protein sequence ID" value="GID62764.1"/>
    <property type="molecule type" value="Genomic_DNA"/>
</dbReference>
<name>A0A919M4X3_9ACTN</name>
<accession>A0A919M4X3</accession>
<feature type="region of interest" description="Disordered" evidence="1">
    <location>
        <begin position="56"/>
        <end position="80"/>
    </location>
</feature>
<evidence type="ECO:0000256" key="1">
    <source>
        <dbReference type="SAM" id="MobiDB-lite"/>
    </source>
</evidence>
<sequence length="80" mass="8769">MPGQGGDENLVRLVGHLAGEQAEDLAVLLVQDIDDVAPGHGALDRRERGKIHVRHDRAGTRYAVPLKPVRPPRPPPEDRN</sequence>
<dbReference type="AlphaFoldDB" id="A0A919M4X3"/>
<gene>
    <name evidence="2" type="ORF">Acy02nite_06450</name>
</gene>
<comment type="caution">
    <text evidence="2">The sequence shown here is derived from an EMBL/GenBank/DDBJ whole genome shotgun (WGS) entry which is preliminary data.</text>
</comment>
<protein>
    <submittedName>
        <fullName evidence="2">Uncharacterized protein</fullName>
    </submittedName>
</protein>